<feature type="compositionally biased region" description="Low complexity" evidence="1">
    <location>
        <begin position="614"/>
        <end position="633"/>
    </location>
</feature>
<reference evidence="3" key="3">
    <citation type="submission" date="2015-06" db="UniProtKB">
        <authorList>
            <consortium name="EnsemblMetazoa"/>
        </authorList>
    </citation>
    <scope>IDENTIFICATION</scope>
</reference>
<dbReference type="HOGENOM" id="CLU_275655_0_0_1"/>
<sequence length="1158" mass="128718">MEHMGWPIRCVFALNGLVKGLSVADKLIINARRDDDAHIVIVLFELETTEEGHWLVPNPDLPTSVNDCAISCPVLLSQGTSISVGDRFLEYKYPIPRANLEDISKTGAPPKPRRISCEEAVDETRPLIETTEIVTSTGDMMFSIENELTKSQAIEVKQRLEIAPRGSVDDDLLSQITNRDQTEASSIHETVYRTFLSDFKALSDELGTAGTNHSIREPPQHHDAGSRPLQCELHDPVIVLLTEMLRITPFPMEHVIIWLTLLRTFSHFLTNINVFIREKTAAVVMGCMSAHSEDPAVQQQSCGVLAQLALYIPVTDEKGPIRESGVELIVRAMREHLSQLFVLRPACCALANLTMTYANFTNRILDNIASEAEEEERGVVRAMMILEYIRERALTIAYEVHKMFPSDRVIHTETRKVIAFFTELVPPPAAIAEEPDIEAYNIRTVRRPGAEDPEHPIIQITVGADSTTDESIHDDLLNKAERDNASPSCERRVQFAEQIEDWSYDASITSDGKCARWLGLESSKDNNPNMKSLFDELVEAEQANADEVVLDGDDLEKKKDAVASKLGLAGVVKGYFKKLKHQISSKDEMEQSDESCNGTNNNFTPVVEYTEAPTSTSSTSSCRSDTDSDMTSSQEWNQIQSGVYCKVDKSDSLPRKDIRPLSPEAGRQSSLYIPRYRKKGQEEGGSLQDLRTQETHIEKRLYPKGILKNSNLNLNLETQSEGGDSDFDACVRANTDTSDTLDDFDAPVLYAVPTKDPNINIVITAPDNDTPPGEDEDGLSFSDVESVASDIGDVIERSNMEDIEEQGVTNLKKKFSKSEPALNEACPEAPKRRKSSVVADKVKRYMDKIKDASGPASSHRRFNLPGKAKKYDLQKQFPSKFGNDEFIMKPNYHLRESADVRVNPLPEHPEDTHQRKHRGWSVTSSDECLDGISNDITITVLDTSSPAVVPRMAKRHSIAVLSPTGPTSPAKSEEFIPLPSKTKASPGRKKGVAGALKSYAQKFQRRKSEADITNKNSVEIENAEASNKNNNNQSKDIPRASSACNLPKTQIRSPNLKKPRQSVARSTLDLNQQAKPEYDLEDLVDDDKLKTILPKRHQAIQHFISLVDIDSEITVTNLAIITKAAMASAGLPCRDDHDFGLLLTDPSLGMSVYEICVR</sequence>
<feature type="region of interest" description="Disordered" evidence="1">
    <location>
        <begin position="960"/>
        <end position="1070"/>
    </location>
</feature>
<feature type="compositionally biased region" description="Low complexity" evidence="1">
    <location>
        <begin position="1023"/>
        <end position="1035"/>
    </location>
</feature>
<organism evidence="2">
    <name type="scientific">Capitella teleta</name>
    <name type="common">Polychaete worm</name>
    <dbReference type="NCBI Taxonomy" id="283909"/>
    <lineage>
        <taxon>Eukaryota</taxon>
        <taxon>Metazoa</taxon>
        <taxon>Spiralia</taxon>
        <taxon>Lophotrochozoa</taxon>
        <taxon>Annelida</taxon>
        <taxon>Polychaeta</taxon>
        <taxon>Sedentaria</taxon>
        <taxon>Scolecida</taxon>
        <taxon>Capitellidae</taxon>
        <taxon>Capitella</taxon>
    </lineage>
</organism>
<dbReference type="EMBL" id="AMQN01015710">
    <property type="status" value="NOT_ANNOTATED_CDS"/>
    <property type="molecule type" value="Genomic_DNA"/>
</dbReference>
<feature type="region of interest" description="Disordered" evidence="1">
    <location>
        <begin position="653"/>
        <end position="687"/>
    </location>
</feature>
<dbReference type="Proteomes" id="UP000014760">
    <property type="component" value="Unassembled WGS sequence"/>
</dbReference>
<accession>R7T4A4</accession>
<keyword evidence="4" id="KW-1185">Reference proteome</keyword>
<dbReference type="EnsemblMetazoa" id="CapteT199471">
    <property type="protein sequence ID" value="CapteP199471"/>
    <property type="gene ID" value="CapteG199471"/>
</dbReference>
<evidence type="ECO:0000313" key="3">
    <source>
        <dbReference type="EnsemblMetazoa" id="CapteP199471"/>
    </source>
</evidence>
<gene>
    <name evidence="2" type="ORF">CAPTEDRAFT_199471</name>
</gene>
<feature type="region of interest" description="Disordered" evidence="1">
    <location>
        <begin position="583"/>
        <end position="635"/>
    </location>
</feature>
<feature type="region of interest" description="Disordered" evidence="1">
    <location>
        <begin position="209"/>
        <end position="228"/>
    </location>
</feature>
<feature type="compositionally biased region" description="Basic and acidic residues" evidence="1">
    <location>
        <begin position="214"/>
        <end position="225"/>
    </location>
</feature>
<feature type="non-terminal residue" evidence="2">
    <location>
        <position position="1158"/>
    </location>
</feature>
<dbReference type="InterPro" id="IPR016024">
    <property type="entry name" value="ARM-type_fold"/>
</dbReference>
<reference evidence="2 4" key="2">
    <citation type="journal article" date="2013" name="Nature">
        <title>Insights into bilaterian evolution from three spiralian genomes.</title>
        <authorList>
            <person name="Simakov O."/>
            <person name="Marletaz F."/>
            <person name="Cho S.J."/>
            <person name="Edsinger-Gonzales E."/>
            <person name="Havlak P."/>
            <person name="Hellsten U."/>
            <person name="Kuo D.H."/>
            <person name="Larsson T."/>
            <person name="Lv J."/>
            <person name="Arendt D."/>
            <person name="Savage R."/>
            <person name="Osoegawa K."/>
            <person name="de Jong P."/>
            <person name="Grimwood J."/>
            <person name="Chapman J.A."/>
            <person name="Shapiro H."/>
            <person name="Aerts A."/>
            <person name="Otillar R.P."/>
            <person name="Terry A.Y."/>
            <person name="Boore J.L."/>
            <person name="Grigoriev I.V."/>
            <person name="Lindberg D.R."/>
            <person name="Seaver E.C."/>
            <person name="Weisblat D.A."/>
            <person name="Putnam N.H."/>
            <person name="Rokhsar D.S."/>
        </authorList>
    </citation>
    <scope>NUCLEOTIDE SEQUENCE</scope>
    <source>
        <strain evidence="2 4">I ESC-2004</strain>
    </source>
</reference>
<dbReference type="SUPFAM" id="SSF48371">
    <property type="entry name" value="ARM repeat"/>
    <property type="match status" value="1"/>
</dbReference>
<evidence type="ECO:0000313" key="2">
    <source>
        <dbReference type="EMBL" id="ELT87787.1"/>
    </source>
</evidence>
<reference evidence="4" key="1">
    <citation type="submission" date="2012-12" db="EMBL/GenBank/DDBJ databases">
        <authorList>
            <person name="Hellsten U."/>
            <person name="Grimwood J."/>
            <person name="Chapman J.A."/>
            <person name="Shapiro H."/>
            <person name="Aerts A."/>
            <person name="Otillar R.P."/>
            <person name="Terry A.Y."/>
            <person name="Boore J.L."/>
            <person name="Simakov O."/>
            <person name="Marletaz F."/>
            <person name="Cho S.-J."/>
            <person name="Edsinger-Gonzales E."/>
            <person name="Havlak P."/>
            <person name="Kuo D.-H."/>
            <person name="Larsson T."/>
            <person name="Lv J."/>
            <person name="Arendt D."/>
            <person name="Savage R."/>
            <person name="Osoegawa K."/>
            <person name="de Jong P."/>
            <person name="Lindberg D.R."/>
            <person name="Seaver E.C."/>
            <person name="Weisblat D.A."/>
            <person name="Putnam N.H."/>
            <person name="Grigoriev I.V."/>
            <person name="Rokhsar D.S."/>
        </authorList>
    </citation>
    <scope>NUCLEOTIDE SEQUENCE</scope>
    <source>
        <strain evidence="4">I ESC-2004</strain>
    </source>
</reference>
<dbReference type="Gene3D" id="1.25.10.10">
    <property type="entry name" value="Leucine-rich Repeat Variant"/>
    <property type="match status" value="1"/>
</dbReference>
<dbReference type="AlphaFoldDB" id="R7T4A4"/>
<feature type="compositionally biased region" description="Polar residues" evidence="1">
    <location>
        <begin position="594"/>
        <end position="604"/>
    </location>
</feature>
<feature type="compositionally biased region" description="Polar residues" evidence="1">
    <location>
        <begin position="1042"/>
        <end position="1053"/>
    </location>
</feature>
<name>R7T4A4_CAPTE</name>
<dbReference type="OrthoDB" id="6138244at2759"/>
<dbReference type="InterPro" id="IPR011989">
    <property type="entry name" value="ARM-like"/>
</dbReference>
<evidence type="ECO:0000256" key="1">
    <source>
        <dbReference type="SAM" id="MobiDB-lite"/>
    </source>
</evidence>
<proteinExistence type="predicted"/>
<dbReference type="EMBL" id="KB312163">
    <property type="protein sequence ID" value="ELT87787.1"/>
    <property type="molecule type" value="Genomic_DNA"/>
</dbReference>
<evidence type="ECO:0000313" key="4">
    <source>
        <dbReference type="Proteomes" id="UP000014760"/>
    </source>
</evidence>
<protein>
    <submittedName>
        <fullName evidence="2 3">Uncharacterized protein</fullName>
    </submittedName>
</protein>